<evidence type="ECO:0000313" key="1">
    <source>
        <dbReference type="EMBL" id="KAE8983192.1"/>
    </source>
</evidence>
<dbReference type="EMBL" id="QXFU01002649">
    <property type="protein sequence ID" value="KAE8983192.1"/>
    <property type="molecule type" value="Genomic_DNA"/>
</dbReference>
<gene>
    <name evidence="1" type="ORF">PR002_g23324</name>
    <name evidence="2" type="ORF">PR003_g26500</name>
</gene>
<comment type="caution">
    <text evidence="1">The sequence shown here is derived from an EMBL/GenBank/DDBJ whole genome shotgun (WGS) entry which is preliminary data.</text>
</comment>
<dbReference type="Proteomes" id="UP000434957">
    <property type="component" value="Unassembled WGS sequence"/>
</dbReference>
<organism evidence="1 4">
    <name type="scientific">Phytophthora rubi</name>
    <dbReference type="NCBI Taxonomy" id="129364"/>
    <lineage>
        <taxon>Eukaryota</taxon>
        <taxon>Sar</taxon>
        <taxon>Stramenopiles</taxon>
        <taxon>Oomycota</taxon>
        <taxon>Peronosporomycetes</taxon>
        <taxon>Peronosporales</taxon>
        <taxon>Peronosporaceae</taxon>
        <taxon>Phytophthora</taxon>
    </lineage>
</organism>
<evidence type="ECO:0000313" key="4">
    <source>
        <dbReference type="Proteomes" id="UP000435112"/>
    </source>
</evidence>
<name>A0A6A3INB3_9STRA</name>
<proteinExistence type="predicted"/>
<accession>A0A6A3INB3</accession>
<evidence type="ECO:0000313" key="2">
    <source>
        <dbReference type="EMBL" id="KAE9285728.1"/>
    </source>
</evidence>
<dbReference type="AlphaFoldDB" id="A0A6A3INB3"/>
<reference evidence="1 4" key="1">
    <citation type="submission" date="2018-09" db="EMBL/GenBank/DDBJ databases">
        <title>Genomic investigation of the strawberry pathogen Phytophthora fragariae indicates pathogenicity is determined by transcriptional variation in three key races.</title>
        <authorList>
            <person name="Adams T.M."/>
            <person name="Armitage A.D."/>
            <person name="Sobczyk M.K."/>
            <person name="Bates H.J."/>
            <person name="Dunwell J.M."/>
            <person name="Nellist C.F."/>
            <person name="Harrison R.J."/>
        </authorList>
    </citation>
    <scope>NUCLEOTIDE SEQUENCE [LARGE SCALE GENOMIC DNA]</scope>
    <source>
        <strain evidence="1 4">SCRP324</strain>
        <strain evidence="2 3">SCRP333</strain>
    </source>
</reference>
<dbReference type="OrthoDB" id="127646at2759"/>
<dbReference type="Proteomes" id="UP000435112">
    <property type="component" value="Unassembled WGS sequence"/>
</dbReference>
<evidence type="ECO:0000313" key="3">
    <source>
        <dbReference type="Proteomes" id="UP000434957"/>
    </source>
</evidence>
<protein>
    <submittedName>
        <fullName evidence="1">Uncharacterized protein</fullName>
    </submittedName>
</protein>
<sequence length="80" mass="8958">MAGLDEVYEGVDAFFEKVGMAELPYPGRKKNSIQWLAKGKFVELLDNYALSFDLRKTAKVIWTPEKDQSGGVRSSPSKSM</sequence>
<dbReference type="EMBL" id="QXFT01003445">
    <property type="protein sequence ID" value="KAE9285728.1"/>
    <property type="molecule type" value="Genomic_DNA"/>
</dbReference>
<keyword evidence="3" id="KW-1185">Reference proteome</keyword>